<dbReference type="AlphaFoldDB" id="A0A645E785"/>
<proteinExistence type="predicted"/>
<evidence type="ECO:0000313" key="2">
    <source>
        <dbReference type="EMBL" id="MPM96683.1"/>
    </source>
</evidence>
<evidence type="ECO:0000256" key="1">
    <source>
        <dbReference type="SAM" id="MobiDB-lite"/>
    </source>
</evidence>
<feature type="region of interest" description="Disordered" evidence="1">
    <location>
        <begin position="67"/>
        <end position="109"/>
    </location>
</feature>
<comment type="caution">
    <text evidence="2">The sequence shown here is derived from an EMBL/GenBank/DDBJ whole genome shotgun (WGS) entry which is preliminary data.</text>
</comment>
<protein>
    <submittedName>
        <fullName evidence="2">Uncharacterized protein</fullName>
    </submittedName>
</protein>
<organism evidence="2">
    <name type="scientific">bioreactor metagenome</name>
    <dbReference type="NCBI Taxonomy" id="1076179"/>
    <lineage>
        <taxon>unclassified sequences</taxon>
        <taxon>metagenomes</taxon>
        <taxon>ecological metagenomes</taxon>
    </lineage>
</organism>
<reference evidence="2" key="1">
    <citation type="submission" date="2019-08" db="EMBL/GenBank/DDBJ databases">
        <authorList>
            <person name="Kucharzyk K."/>
            <person name="Murdoch R.W."/>
            <person name="Higgins S."/>
            <person name="Loffler F."/>
        </authorList>
    </citation>
    <scope>NUCLEOTIDE SEQUENCE</scope>
</reference>
<feature type="compositionally biased region" description="Basic residues" evidence="1">
    <location>
        <begin position="90"/>
        <end position="101"/>
    </location>
</feature>
<name>A0A645E785_9ZZZZ</name>
<gene>
    <name evidence="2" type="ORF">SDC9_143848</name>
</gene>
<feature type="compositionally biased region" description="Basic residues" evidence="1">
    <location>
        <begin position="71"/>
        <end position="81"/>
    </location>
</feature>
<sequence>MTEDCGYGHALAECFRRSRHLHFRHENDERRTASRGGGKNARDIAAVFIQSFHRDSVRDRRYRGDPVVKCQHGHGHRLRQRRVAEPDSGHRHHFRREHRHYGNGSTGGV</sequence>
<accession>A0A645E785</accession>
<dbReference type="EMBL" id="VSSQ01043038">
    <property type="protein sequence ID" value="MPM96683.1"/>
    <property type="molecule type" value="Genomic_DNA"/>
</dbReference>